<dbReference type="Proteomes" id="UP001519460">
    <property type="component" value="Unassembled WGS sequence"/>
</dbReference>
<comment type="caution">
    <text evidence="2">The sequence shown here is derived from an EMBL/GenBank/DDBJ whole genome shotgun (WGS) entry which is preliminary data.</text>
</comment>
<name>A0ABD0LMV1_9CAEN</name>
<feature type="region of interest" description="Disordered" evidence="1">
    <location>
        <begin position="73"/>
        <end position="105"/>
    </location>
</feature>
<organism evidence="2 3">
    <name type="scientific">Batillaria attramentaria</name>
    <dbReference type="NCBI Taxonomy" id="370345"/>
    <lineage>
        <taxon>Eukaryota</taxon>
        <taxon>Metazoa</taxon>
        <taxon>Spiralia</taxon>
        <taxon>Lophotrochozoa</taxon>
        <taxon>Mollusca</taxon>
        <taxon>Gastropoda</taxon>
        <taxon>Caenogastropoda</taxon>
        <taxon>Sorbeoconcha</taxon>
        <taxon>Cerithioidea</taxon>
        <taxon>Batillariidae</taxon>
        <taxon>Batillaria</taxon>
    </lineage>
</organism>
<proteinExistence type="predicted"/>
<accession>A0ABD0LMV1</accession>
<dbReference type="AlphaFoldDB" id="A0ABD0LMV1"/>
<evidence type="ECO:0000313" key="3">
    <source>
        <dbReference type="Proteomes" id="UP001519460"/>
    </source>
</evidence>
<evidence type="ECO:0000313" key="2">
    <source>
        <dbReference type="EMBL" id="KAK7500334.1"/>
    </source>
</evidence>
<keyword evidence="3" id="KW-1185">Reference proteome</keyword>
<evidence type="ECO:0000256" key="1">
    <source>
        <dbReference type="SAM" id="MobiDB-lite"/>
    </source>
</evidence>
<feature type="compositionally biased region" description="Polar residues" evidence="1">
    <location>
        <begin position="91"/>
        <end position="105"/>
    </location>
</feature>
<reference evidence="2 3" key="1">
    <citation type="journal article" date="2023" name="Sci. Data">
        <title>Genome assembly of the Korean intertidal mud-creeper Batillaria attramentaria.</title>
        <authorList>
            <person name="Patra A.K."/>
            <person name="Ho P.T."/>
            <person name="Jun S."/>
            <person name="Lee S.J."/>
            <person name="Kim Y."/>
            <person name="Won Y.J."/>
        </authorList>
    </citation>
    <scope>NUCLEOTIDE SEQUENCE [LARGE SCALE GENOMIC DNA]</scope>
    <source>
        <strain evidence="2">Wonlab-2016</strain>
    </source>
</reference>
<sequence length="105" mass="11271">MAVTKSSWASLSDLSTVTFVTESINLPSSLILDKRPEPQPDSAGMRSAGRPVFIPSFILQQCQLGWYEAASRATSATNAHHSRPQPASPSVIHQFNLSSSASRAT</sequence>
<gene>
    <name evidence="2" type="ORF">BaRGS_00008557</name>
</gene>
<protein>
    <submittedName>
        <fullName evidence="2">Uncharacterized protein</fullName>
    </submittedName>
</protein>
<dbReference type="EMBL" id="JACVVK020000038">
    <property type="protein sequence ID" value="KAK7500334.1"/>
    <property type="molecule type" value="Genomic_DNA"/>
</dbReference>